<keyword evidence="3" id="KW-1185">Reference proteome</keyword>
<gene>
    <name evidence="2" type="ORF">J2S13_001796</name>
</gene>
<dbReference type="Pfam" id="PF07435">
    <property type="entry name" value="YycH"/>
    <property type="match status" value="1"/>
</dbReference>
<evidence type="ECO:0000313" key="2">
    <source>
        <dbReference type="EMBL" id="MDQ0215383.1"/>
    </source>
</evidence>
<comment type="caution">
    <text evidence="2">The sequence shown here is derived from an EMBL/GenBank/DDBJ whole genome shotgun (WGS) entry which is preliminary data.</text>
</comment>
<dbReference type="Gene3D" id="3.10.450.310">
    <property type="match status" value="1"/>
</dbReference>
<reference evidence="2" key="1">
    <citation type="submission" date="2023-07" db="EMBL/GenBank/DDBJ databases">
        <title>Genomic Encyclopedia of Type Strains, Phase IV (KMG-IV): sequencing the most valuable type-strain genomes for metagenomic binning, comparative biology and taxonomic classification.</title>
        <authorList>
            <person name="Goeker M."/>
        </authorList>
    </citation>
    <scope>NUCLEOTIDE SEQUENCE</scope>
    <source>
        <strain evidence="2">DSM 23947</strain>
    </source>
</reference>
<dbReference type="Proteomes" id="UP001237207">
    <property type="component" value="Unassembled WGS sequence"/>
</dbReference>
<dbReference type="InterPro" id="IPR042274">
    <property type="entry name" value="YycH/YycI_2"/>
</dbReference>
<accession>A0AAJ1WJE8</accession>
<dbReference type="InterPro" id="IPR009996">
    <property type="entry name" value="YycH"/>
</dbReference>
<sequence length="444" mass="52060">MMKYEKIKSMLLTILVIISISLTWNIWTYQPNYETIDNGYVYDAPISESRDISSLIKPYKVIFHLNDAHYGTVKERDIDGILSEINKWGFYNFRNITNTLSERDFHRLMTERSQVEIIFPTPIPLQTYKGVLNFEDRNLPKAHFDRIAINSVGINENKTVVYFISLKDRTVFESNVSSSTLANFKNRFMNKAHTYSKYMDYKVHDHYTIYLPEKAQTLTRNKSIPNSLDPEKFKDALFNNPYYVKRAVKANGEEYTDSYSLMRVNYTNNMIFYVNPAQEIEAEKQTPSNELIEKSIKFVNEHAGWSDKYRLFDVNPGDPIVSYRLFIEGYPVFNEEGMAEILQFWGKEQIYKYVRPYFILDTFLPTEDTEMELPPGSEVIKMVENQKGFNPSMLEDITIGYKLMHDPQTPKILVLEPAWFYKYNEKWLPVVTNEEMGGNQNGMG</sequence>
<organism evidence="2 3">
    <name type="scientific">Oikeobacillus pervagus</name>
    <dbReference type="NCBI Taxonomy" id="1325931"/>
    <lineage>
        <taxon>Bacteria</taxon>
        <taxon>Bacillati</taxon>
        <taxon>Bacillota</taxon>
        <taxon>Bacilli</taxon>
        <taxon>Bacillales</taxon>
        <taxon>Bacillaceae</taxon>
        <taxon>Oikeobacillus</taxon>
    </lineage>
</organism>
<dbReference type="CDD" id="cd15787">
    <property type="entry name" value="YycH_N"/>
    <property type="match status" value="1"/>
</dbReference>
<proteinExistence type="predicted"/>
<evidence type="ECO:0000313" key="3">
    <source>
        <dbReference type="Proteomes" id="UP001237207"/>
    </source>
</evidence>
<protein>
    <submittedName>
        <fullName evidence="2">Regulatory protein YycH of two-component signal transduction system YycFG</fullName>
    </submittedName>
</protein>
<dbReference type="AlphaFoldDB" id="A0AAJ1WJE8"/>
<name>A0AAJ1WJE8_9BACI</name>
<dbReference type="Gene3D" id="3.30.310.160">
    <property type="entry name" value="YycH protein, domain 2"/>
    <property type="match status" value="1"/>
</dbReference>
<dbReference type="EMBL" id="JAUSUC010000019">
    <property type="protein sequence ID" value="MDQ0215383.1"/>
    <property type="molecule type" value="Genomic_DNA"/>
</dbReference>
<evidence type="ECO:0000259" key="1">
    <source>
        <dbReference type="Pfam" id="PF07435"/>
    </source>
</evidence>
<feature type="domain" description="Regulatory protein YycH" evidence="1">
    <location>
        <begin position="5"/>
        <end position="430"/>
    </location>
</feature>